<sequence>MEMSHRAMWIYPWDLADEGIELVISYLVKDVGINAVALATAYHSVEHLRPRSLGGKFYRSSKASLYFEPDSSFFSETKLRPYVSPLVKNNPVLHRFVEACHKYEAKAESWTVFLHNSYLATKNPDCAQRNVYGDPMPYALCPANPDVRAYAVGLSRNLAAIGIQIIELESLSYMGFGHAHYHSKFGIDFGGAQALFSFCLCQDCRKKGADSDIDIDRMESQIQKELDDIFQTGKTDTDLEQYLEKIEGLEKFIQVRQSVISSLLQEIKDAVDIELNFILMGNNITSGFAPKIINQISDKVEILAYTSSTSQMEDMIRGKYQEIGNREKLVVGYSVYGSSTPNAETLYNNVRVAADIGVKHFAFYNYGIMPPKNLDWVKKANEIISSKS</sequence>
<protein>
    <recommendedName>
        <fullName evidence="2">DUF4015 domain-containing protein</fullName>
    </recommendedName>
</protein>
<organism evidence="1">
    <name type="scientific">marine metagenome</name>
    <dbReference type="NCBI Taxonomy" id="408172"/>
    <lineage>
        <taxon>unclassified sequences</taxon>
        <taxon>metagenomes</taxon>
        <taxon>ecological metagenomes</taxon>
    </lineage>
</organism>
<reference evidence="1" key="1">
    <citation type="submission" date="2018-05" db="EMBL/GenBank/DDBJ databases">
        <authorList>
            <person name="Lanie J.A."/>
            <person name="Ng W.-L."/>
            <person name="Kazmierczak K.M."/>
            <person name="Andrzejewski T.M."/>
            <person name="Davidsen T.M."/>
            <person name="Wayne K.J."/>
            <person name="Tettelin H."/>
            <person name="Glass J.I."/>
            <person name="Rusch D."/>
            <person name="Podicherti R."/>
            <person name="Tsui H.-C.T."/>
            <person name="Winkler M.E."/>
        </authorList>
    </citation>
    <scope>NUCLEOTIDE SEQUENCE</scope>
</reference>
<dbReference type="EMBL" id="UINC01067579">
    <property type="protein sequence ID" value="SVB99374.1"/>
    <property type="molecule type" value="Genomic_DNA"/>
</dbReference>
<name>A0A382II04_9ZZZZ</name>
<proteinExistence type="predicted"/>
<gene>
    <name evidence="1" type="ORF">METZ01_LOCUS252228</name>
</gene>
<dbReference type="Gene3D" id="3.20.20.80">
    <property type="entry name" value="Glycosidases"/>
    <property type="match status" value="1"/>
</dbReference>
<dbReference type="AlphaFoldDB" id="A0A382II04"/>
<feature type="non-terminal residue" evidence="1">
    <location>
        <position position="388"/>
    </location>
</feature>
<evidence type="ECO:0000313" key="1">
    <source>
        <dbReference type="EMBL" id="SVB99374.1"/>
    </source>
</evidence>
<evidence type="ECO:0008006" key="2">
    <source>
        <dbReference type="Google" id="ProtNLM"/>
    </source>
</evidence>
<accession>A0A382II04</accession>